<gene>
    <name evidence="3" type="ORF">V2H45_24795</name>
</gene>
<dbReference type="InterPro" id="IPR022789">
    <property type="entry name" value="ParD"/>
</dbReference>
<dbReference type="GO" id="GO:0006355">
    <property type="term" value="P:regulation of DNA-templated transcription"/>
    <property type="evidence" value="ECO:0007669"/>
    <property type="project" value="InterPro"/>
</dbReference>
<dbReference type="Proteomes" id="UP001333818">
    <property type="component" value="Unassembled WGS sequence"/>
</dbReference>
<proteinExistence type="inferred from homology"/>
<sequence length="87" mass="10230">MTTVNVSLPDSMREFILEQIKEGSYSTVSEYLRYLIRQEQKRVAQEKLDAMLLEGLNSGESVEMTDELWEQMRSRLADRSQQQKKNN</sequence>
<dbReference type="PANTHER" id="PTHR36582">
    <property type="entry name" value="ANTITOXIN PARD"/>
    <property type="match status" value="1"/>
</dbReference>
<dbReference type="EMBL" id="JAZBJZ010000196">
    <property type="protein sequence ID" value="MEE3719959.1"/>
    <property type="molecule type" value="Genomic_DNA"/>
</dbReference>
<comment type="similarity">
    <text evidence="1">Belongs to the ParD antitoxin family.</text>
</comment>
<accession>A0AAW9Q6Z9</accession>
<name>A0AAW9Q6Z9_9CYAN</name>
<dbReference type="NCBIfam" id="TIGR02606">
    <property type="entry name" value="antidote_CC2985"/>
    <property type="match status" value="1"/>
</dbReference>
<dbReference type="InterPro" id="IPR010985">
    <property type="entry name" value="Ribbon_hlx_hlx"/>
</dbReference>
<comment type="caution">
    <text evidence="3">The sequence shown here is derived from an EMBL/GenBank/DDBJ whole genome shotgun (WGS) entry which is preliminary data.</text>
</comment>
<organism evidence="3 4">
    <name type="scientific">Tumidithrix elongata BACA0141</name>
    <dbReference type="NCBI Taxonomy" id="2716417"/>
    <lineage>
        <taxon>Bacteria</taxon>
        <taxon>Bacillati</taxon>
        <taxon>Cyanobacteriota</taxon>
        <taxon>Cyanophyceae</taxon>
        <taxon>Pseudanabaenales</taxon>
        <taxon>Pseudanabaenaceae</taxon>
        <taxon>Tumidithrix</taxon>
        <taxon>Tumidithrix elongata</taxon>
    </lineage>
</organism>
<keyword evidence="2" id="KW-1277">Toxin-antitoxin system</keyword>
<dbReference type="RefSeq" id="WP_330486397.1">
    <property type="nucleotide sequence ID" value="NZ_JAZBJZ010000196.1"/>
</dbReference>
<dbReference type="Pfam" id="PF03693">
    <property type="entry name" value="ParD_antitoxin"/>
    <property type="match status" value="1"/>
</dbReference>
<evidence type="ECO:0000313" key="4">
    <source>
        <dbReference type="Proteomes" id="UP001333818"/>
    </source>
</evidence>
<evidence type="ECO:0000256" key="1">
    <source>
        <dbReference type="ARBA" id="ARBA00008580"/>
    </source>
</evidence>
<evidence type="ECO:0000313" key="3">
    <source>
        <dbReference type="EMBL" id="MEE3719959.1"/>
    </source>
</evidence>
<dbReference type="AlphaFoldDB" id="A0AAW9Q6Z9"/>
<dbReference type="Gene3D" id="6.10.10.120">
    <property type="entry name" value="Antitoxin ParD1-like"/>
    <property type="match status" value="1"/>
</dbReference>
<protein>
    <submittedName>
        <fullName evidence="3">Type II toxin-antitoxin system ParD family antitoxin</fullName>
    </submittedName>
</protein>
<dbReference type="SUPFAM" id="SSF47598">
    <property type="entry name" value="Ribbon-helix-helix"/>
    <property type="match status" value="1"/>
</dbReference>
<keyword evidence="4" id="KW-1185">Reference proteome</keyword>
<evidence type="ECO:0000256" key="2">
    <source>
        <dbReference type="ARBA" id="ARBA00022649"/>
    </source>
</evidence>
<reference evidence="3" key="1">
    <citation type="submission" date="2024-01" db="EMBL/GenBank/DDBJ databases">
        <title>Bank of Algae and Cyanobacteria of the Azores (BACA) strain genomes.</title>
        <authorList>
            <person name="Luz R."/>
            <person name="Cordeiro R."/>
            <person name="Fonseca A."/>
            <person name="Goncalves V."/>
        </authorList>
    </citation>
    <scope>NUCLEOTIDE SEQUENCE</scope>
    <source>
        <strain evidence="3">BACA0141</strain>
    </source>
</reference>
<dbReference type="PANTHER" id="PTHR36582:SF2">
    <property type="entry name" value="ANTITOXIN PARD"/>
    <property type="match status" value="1"/>
</dbReference>
<dbReference type="InterPro" id="IPR038296">
    <property type="entry name" value="ParD_sf"/>
</dbReference>
<dbReference type="CDD" id="cd22231">
    <property type="entry name" value="RHH_NikR_HicB-like"/>
    <property type="match status" value="1"/>
</dbReference>